<dbReference type="AlphaFoldDB" id="A0A5E7D540"/>
<reference evidence="9 10" key="1">
    <citation type="submission" date="2019-09" db="EMBL/GenBank/DDBJ databases">
        <authorList>
            <person name="Chandra G."/>
            <person name="Truman W A."/>
        </authorList>
    </citation>
    <scope>NUCLEOTIDE SEQUENCE [LARGE SCALE GENOMIC DNA]</scope>
    <source>
        <strain evidence="9">PS710</strain>
    </source>
</reference>
<dbReference type="Pfam" id="PF21431">
    <property type="entry name" value="Col-Pyo_DNase"/>
    <property type="match status" value="1"/>
</dbReference>
<evidence type="ECO:0000256" key="6">
    <source>
        <dbReference type="ARBA" id="ARBA00023022"/>
    </source>
</evidence>
<evidence type="ECO:0000313" key="10">
    <source>
        <dbReference type="Proteomes" id="UP000381093"/>
    </source>
</evidence>
<evidence type="ECO:0000256" key="5">
    <source>
        <dbReference type="ARBA" id="ARBA00022801"/>
    </source>
</evidence>
<feature type="domain" description="Pyosin/cloacin translocation" evidence="8">
    <location>
        <begin position="629"/>
        <end position="721"/>
    </location>
</feature>
<dbReference type="SUPFAM" id="SSF54060">
    <property type="entry name" value="His-Me finger endonucleases"/>
    <property type="match status" value="1"/>
</dbReference>
<evidence type="ECO:0000313" key="9">
    <source>
        <dbReference type="EMBL" id="VVO12166.1"/>
    </source>
</evidence>
<dbReference type="RefSeq" id="WP_150765612.1">
    <property type="nucleotide sequence ID" value="NZ_CABVHW010000011.1"/>
</dbReference>
<dbReference type="GO" id="GO:0031640">
    <property type="term" value="P:killing of cells of another organism"/>
    <property type="evidence" value="ECO:0007669"/>
    <property type="project" value="UniProtKB-KW"/>
</dbReference>
<name>A0A5E7D540_PSEFL</name>
<dbReference type="GO" id="GO:0005102">
    <property type="term" value="F:signaling receptor binding"/>
    <property type="evidence" value="ECO:0007669"/>
    <property type="project" value="InterPro"/>
</dbReference>
<dbReference type="InterPro" id="IPR044925">
    <property type="entry name" value="His-Me_finger_sf"/>
</dbReference>
<evidence type="ECO:0000259" key="8">
    <source>
        <dbReference type="Pfam" id="PF06958"/>
    </source>
</evidence>
<dbReference type="InterPro" id="IPR036302">
    <property type="entry name" value="Pyosin/cloacin_T_dom_sf"/>
</dbReference>
<organism evidence="9 10">
    <name type="scientific">Pseudomonas fluorescens</name>
    <dbReference type="NCBI Taxonomy" id="294"/>
    <lineage>
        <taxon>Bacteria</taxon>
        <taxon>Pseudomonadati</taxon>
        <taxon>Pseudomonadota</taxon>
        <taxon>Gammaproteobacteria</taxon>
        <taxon>Pseudomonadales</taxon>
        <taxon>Pseudomonadaceae</taxon>
        <taxon>Pseudomonas</taxon>
    </lineage>
</organism>
<dbReference type="InterPro" id="IPR016128">
    <property type="entry name" value="Pyosin/cloacin_T_dom"/>
</dbReference>
<dbReference type="Gene3D" id="3.90.540.10">
    <property type="entry name" value="Colicin/pyocin, DNase domain"/>
    <property type="match status" value="1"/>
</dbReference>
<dbReference type="GO" id="GO:0016787">
    <property type="term" value="F:hydrolase activity"/>
    <property type="evidence" value="ECO:0007669"/>
    <property type="project" value="UniProtKB-KW"/>
</dbReference>
<sequence>MDDGTVNIIHGNISHTTQSNGFFTIGGGGGFSGGSAGRRRRAKRIKALEQHRREVAIAAQNQTIATQTHQYESARNALEAEHSSRRTTIDQVIQAELNSTHPLIRLDLNNPGSFSILRAQASVDQLLAIKNAELQTQTARANAFFGSEPLNKTVQDYLNRFHELGSTVNAHQLWASSYDAAQSAKTLVETIRRLTEQSQTLSARNAQYIAEWRARKERWRQQDLITKALEQAQQADIKALRKNNEERRLHVIRAGNTVTAPAAVAAARPLFMTGAGLLGAEAAAVALEVAIGDAIAELARVALLRTGQLAGSFVTLMAYSPALADGELTAEQRNRMLKGLSVPAALLDLPDNLDLRTIASEGGTVDLGYRIRSESRAEETKVLLAKTDGNTVPSVVKVVAGMVDPLTNTLQVTGEGFSPITLGLTTDPQATTINAPSAGYSGLIITAGQPPVETLSSGADTRFNDRLVVFPQHLGLAPVYVAFNTPWGNPEVATGNGQPTTNDLRSLTQQGNAAAIPSQLADQLRGRQFTSANAFKNDFWKATAREKSLSRSLYDLNANRMKKGYAPFAKKSDWAGESRKFDLRYLEQQVAARDTYDFDAMGIAAPKGLAGTTDVASPAAPWSLPGSPVSNAFDTARNAFSASTGSTVSNPPNWTPLNPPGSELLGPTPLPGAPVRIPVYVGGTTTPLTPQIETLPSVDEADITTGILWLPTDPGLPPQYVLYAKIPVRPLEVGPYNDLSSRSVKDGLDADHIPSKKALELHLTTNFPDLPLERVEDYLNRASSIAIPARVHRKYSETNAGRNSKDKQAKDAADIQAAVDSNFNAIKQGLLEEGFSEKDIETAREQLHALNKELGWY</sequence>
<protein>
    <recommendedName>
        <fullName evidence="8">Pyosin/cloacin translocation domain-containing protein</fullName>
    </recommendedName>
</protein>
<accession>A0A5E7D540</accession>
<dbReference type="PRINTS" id="PR01300">
    <property type="entry name" value="PYOCINKILLER"/>
</dbReference>
<proteinExistence type="inferred from homology"/>
<dbReference type="GO" id="GO:0042742">
    <property type="term" value="P:defense response to bacterium"/>
    <property type="evidence" value="ECO:0007669"/>
    <property type="project" value="UniProtKB-KW"/>
</dbReference>
<evidence type="ECO:0000256" key="7">
    <source>
        <dbReference type="ARBA" id="ARBA00023048"/>
    </source>
</evidence>
<dbReference type="InterPro" id="IPR037146">
    <property type="entry name" value="Colicin/pyocin_DNase_dom_sf"/>
</dbReference>
<evidence type="ECO:0000256" key="1">
    <source>
        <dbReference type="ARBA" id="ARBA00006811"/>
    </source>
</evidence>
<dbReference type="GO" id="GO:0019835">
    <property type="term" value="P:cytolysis"/>
    <property type="evidence" value="ECO:0007669"/>
    <property type="project" value="InterPro"/>
</dbReference>
<dbReference type="Proteomes" id="UP000381093">
    <property type="component" value="Unassembled WGS sequence"/>
</dbReference>
<dbReference type="InterPro" id="IPR003060">
    <property type="entry name" value="Pyocin_killer"/>
</dbReference>
<comment type="similarity">
    <text evidence="1">Belongs to the colicin/pyosin nuclease family.</text>
</comment>
<keyword evidence="2" id="KW-0929">Antimicrobial</keyword>
<feature type="domain" description="Pyosin/cloacin translocation" evidence="8">
    <location>
        <begin position="355"/>
        <end position="481"/>
    </location>
</feature>
<gene>
    <name evidence="9" type="ORF">PS710_03540</name>
</gene>
<keyword evidence="4" id="KW-0255">Endonuclease</keyword>
<dbReference type="EMBL" id="CABVHW010000011">
    <property type="protein sequence ID" value="VVO12166.1"/>
    <property type="molecule type" value="Genomic_DNA"/>
</dbReference>
<evidence type="ECO:0000256" key="3">
    <source>
        <dbReference type="ARBA" id="ARBA00022722"/>
    </source>
</evidence>
<dbReference type="SUPFAM" id="SSF69369">
    <property type="entry name" value="Cloacin translocation domain"/>
    <property type="match status" value="2"/>
</dbReference>
<keyword evidence="5" id="KW-0378">Hydrolase</keyword>
<evidence type="ECO:0000256" key="2">
    <source>
        <dbReference type="ARBA" id="ARBA00022529"/>
    </source>
</evidence>
<keyword evidence="6" id="KW-0044">Antibiotic</keyword>
<keyword evidence="7" id="KW-0078">Bacteriocin</keyword>
<dbReference type="Pfam" id="PF06958">
    <property type="entry name" value="Pyocin_S"/>
    <property type="match status" value="2"/>
</dbReference>
<keyword evidence="3" id="KW-0540">Nuclease</keyword>
<evidence type="ECO:0000256" key="4">
    <source>
        <dbReference type="ARBA" id="ARBA00022759"/>
    </source>
</evidence>
<dbReference type="GO" id="GO:0004519">
    <property type="term" value="F:endonuclease activity"/>
    <property type="evidence" value="ECO:0007669"/>
    <property type="project" value="UniProtKB-KW"/>
</dbReference>